<dbReference type="InterPro" id="IPR027417">
    <property type="entry name" value="P-loop_NTPase"/>
</dbReference>
<feature type="compositionally biased region" description="Low complexity" evidence="9">
    <location>
        <begin position="218"/>
        <end position="233"/>
    </location>
</feature>
<evidence type="ECO:0000256" key="8">
    <source>
        <dbReference type="ARBA" id="ARBA00023242"/>
    </source>
</evidence>
<name>A0A6A6SY83_9PLEO</name>
<dbReference type="Proteomes" id="UP000799324">
    <property type="component" value="Unassembled WGS sequence"/>
</dbReference>
<dbReference type="OrthoDB" id="289162at2759"/>
<keyword evidence="8" id="KW-0539">Nucleus</keyword>
<dbReference type="EMBL" id="MU004425">
    <property type="protein sequence ID" value="KAF2651448.1"/>
    <property type="molecule type" value="Genomic_DNA"/>
</dbReference>
<comment type="pathway">
    <text evidence="3">tRNA modification; 5-methoxycarbonylmethyl-2-thiouridine-tRNA biosynthesis.</text>
</comment>
<dbReference type="GO" id="GO:0008023">
    <property type="term" value="C:transcription elongation factor complex"/>
    <property type="evidence" value="ECO:0007669"/>
    <property type="project" value="TreeGrafter"/>
</dbReference>
<feature type="region of interest" description="Disordered" evidence="9">
    <location>
        <begin position="402"/>
        <end position="426"/>
    </location>
</feature>
<dbReference type="GO" id="GO:0033588">
    <property type="term" value="C:elongator holoenzyme complex"/>
    <property type="evidence" value="ECO:0007669"/>
    <property type="project" value="InterPro"/>
</dbReference>
<reference evidence="10" key="1">
    <citation type="journal article" date="2020" name="Stud. Mycol.">
        <title>101 Dothideomycetes genomes: a test case for predicting lifestyles and emergence of pathogens.</title>
        <authorList>
            <person name="Haridas S."/>
            <person name="Albert R."/>
            <person name="Binder M."/>
            <person name="Bloem J."/>
            <person name="Labutti K."/>
            <person name="Salamov A."/>
            <person name="Andreopoulos B."/>
            <person name="Baker S."/>
            <person name="Barry K."/>
            <person name="Bills G."/>
            <person name="Bluhm B."/>
            <person name="Cannon C."/>
            <person name="Castanera R."/>
            <person name="Culley D."/>
            <person name="Daum C."/>
            <person name="Ezra D."/>
            <person name="Gonzalez J."/>
            <person name="Henrissat B."/>
            <person name="Kuo A."/>
            <person name="Liang C."/>
            <person name="Lipzen A."/>
            <person name="Lutzoni F."/>
            <person name="Magnuson J."/>
            <person name="Mondo S."/>
            <person name="Nolan M."/>
            <person name="Ohm R."/>
            <person name="Pangilinan J."/>
            <person name="Park H.-J."/>
            <person name="Ramirez L."/>
            <person name="Alfaro M."/>
            <person name="Sun H."/>
            <person name="Tritt A."/>
            <person name="Yoshinaga Y."/>
            <person name="Zwiers L.-H."/>
            <person name="Turgeon B."/>
            <person name="Goodwin S."/>
            <person name="Spatafora J."/>
            <person name="Crous P."/>
            <person name="Grigoriev I."/>
        </authorList>
    </citation>
    <scope>NUCLEOTIDE SEQUENCE</scope>
    <source>
        <strain evidence="10">CBS 122681</strain>
    </source>
</reference>
<dbReference type="AlphaFoldDB" id="A0A6A6SY83"/>
<feature type="region of interest" description="Disordered" evidence="9">
    <location>
        <begin position="218"/>
        <end position="239"/>
    </location>
</feature>
<dbReference type="InterPro" id="IPR008728">
    <property type="entry name" value="Elongator_complex_protein_4"/>
</dbReference>
<sequence length="426" mass="44993">MAFRKRNIALSSSSSRSNAASSQTPDADLTSTPSTPSASTLLPSPSPSLSTQALIAGVRPSPIDGRPTTSTGTPSLDGILAGHAGLPLGTSLLVEEEGTTDYGGALVRFYAAEGVVQGHRVHVVGVGEGWGRGLPGLSEKDVRKKVKAEAVDAASAASERMKIAWRYEGLGEFGGVTERGTGQRQEDDSVFCHTFDLAKRLSLPVGSSAINYIPIRAPTTSSSSSSNSGSTNAPPSPFTSVLQNLQHELSTSPPHTIHRLILPSLLSPALYPGSSSAPTSILQFLHALRALLRIYPTRLTAMSTLPISLYPRTTGLVRMMELLSDGVVTLSPFPHSTAQLLSTSAAATSEDEKPQGLFAVHKLPVYHEKGGGTGAEGLGEDLAFTLSRRTFKIVRFSLPPVEGDREAQEEAQRGQSGMPKKEELEF</sequence>
<dbReference type="Gene3D" id="3.40.50.300">
    <property type="entry name" value="P-loop containing nucleotide triphosphate hydrolases"/>
    <property type="match status" value="1"/>
</dbReference>
<evidence type="ECO:0000256" key="4">
    <source>
        <dbReference type="ARBA" id="ARBA00007573"/>
    </source>
</evidence>
<evidence type="ECO:0000313" key="11">
    <source>
        <dbReference type="Proteomes" id="UP000799324"/>
    </source>
</evidence>
<dbReference type="Pfam" id="PF05625">
    <property type="entry name" value="PAXNEB"/>
    <property type="match status" value="1"/>
</dbReference>
<protein>
    <recommendedName>
        <fullName evidence="5">Elongator complex protein 4</fullName>
    </recommendedName>
</protein>
<evidence type="ECO:0000313" key="10">
    <source>
        <dbReference type="EMBL" id="KAF2651448.1"/>
    </source>
</evidence>
<comment type="subcellular location">
    <subcellularLocation>
        <location evidence="2">Cytoplasm</location>
    </subcellularLocation>
    <subcellularLocation>
        <location evidence="1">Nucleus</location>
    </subcellularLocation>
</comment>
<evidence type="ECO:0000256" key="6">
    <source>
        <dbReference type="ARBA" id="ARBA00022490"/>
    </source>
</evidence>
<accession>A0A6A6SY83</accession>
<dbReference type="CDD" id="cd19494">
    <property type="entry name" value="Elp4"/>
    <property type="match status" value="1"/>
</dbReference>
<evidence type="ECO:0000256" key="1">
    <source>
        <dbReference type="ARBA" id="ARBA00004123"/>
    </source>
</evidence>
<feature type="compositionally biased region" description="Basic and acidic residues" evidence="9">
    <location>
        <begin position="402"/>
        <end position="412"/>
    </location>
</feature>
<evidence type="ECO:0000256" key="2">
    <source>
        <dbReference type="ARBA" id="ARBA00004496"/>
    </source>
</evidence>
<evidence type="ECO:0000256" key="7">
    <source>
        <dbReference type="ARBA" id="ARBA00022694"/>
    </source>
</evidence>
<feature type="compositionally biased region" description="Low complexity" evidence="9">
    <location>
        <begin position="9"/>
        <end position="51"/>
    </location>
</feature>
<gene>
    <name evidence="10" type="ORF">K491DRAFT_696435</name>
</gene>
<organism evidence="10 11">
    <name type="scientific">Lophiostoma macrostomum CBS 122681</name>
    <dbReference type="NCBI Taxonomy" id="1314788"/>
    <lineage>
        <taxon>Eukaryota</taxon>
        <taxon>Fungi</taxon>
        <taxon>Dikarya</taxon>
        <taxon>Ascomycota</taxon>
        <taxon>Pezizomycotina</taxon>
        <taxon>Dothideomycetes</taxon>
        <taxon>Pleosporomycetidae</taxon>
        <taxon>Pleosporales</taxon>
        <taxon>Lophiostomataceae</taxon>
        <taxon>Lophiostoma</taxon>
    </lineage>
</organism>
<dbReference type="GO" id="GO:0002098">
    <property type="term" value="P:tRNA wobble uridine modification"/>
    <property type="evidence" value="ECO:0007669"/>
    <property type="project" value="InterPro"/>
</dbReference>
<evidence type="ECO:0000256" key="5">
    <source>
        <dbReference type="ARBA" id="ARBA00020265"/>
    </source>
</evidence>
<proteinExistence type="inferred from homology"/>
<dbReference type="PANTHER" id="PTHR12896:SF1">
    <property type="entry name" value="ELONGATOR COMPLEX PROTEIN 4"/>
    <property type="match status" value="1"/>
</dbReference>
<feature type="region of interest" description="Disordered" evidence="9">
    <location>
        <begin position="1"/>
        <end position="78"/>
    </location>
</feature>
<evidence type="ECO:0000256" key="9">
    <source>
        <dbReference type="SAM" id="MobiDB-lite"/>
    </source>
</evidence>
<keyword evidence="6" id="KW-0963">Cytoplasm</keyword>
<dbReference type="PANTHER" id="PTHR12896">
    <property type="entry name" value="PAX6 NEIGHBOR PROTEIN PAXNEB"/>
    <property type="match status" value="1"/>
</dbReference>
<dbReference type="UniPathway" id="UPA00988"/>
<comment type="similarity">
    <text evidence="4">Belongs to the ELP4 family.</text>
</comment>
<evidence type="ECO:0000256" key="3">
    <source>
        <dbReference type="ARBA" id="ARBA00005043"/>
    </source>
</evidence>
<keyword evidence="11" id="KW-1185">Reference proteome</keyword>
<keyword evidence="7" id="KW-0819">tRNA processing</keyword>
<dbReference type="GO" id="GO:0005737">
    <property type="term" value="C:cytoplasm"/>
    <property type="evidence" value="ECO:0007669"/>
    <property type="project" value="UniProtKB-SubCell"/>
</dbReference>